<dbReference type="Proteomes" id="UP000515908">
    <property type="component" value="Chromosome 01"/>
</dbReference>
<reference evidence="1 2" key="1">
    <citation type="submission" date="2020-08" db="EMBL/GenBank/DDBJ databases">
        <authorList>
            <person name="Newling K."/>
            <person name="Davey J."/>
            <person name="Forrester S."/>
        </authorList>
    </citation>
    <scope>NUCLEOTIDE SEQUENCE [LARGE SCALE GENOMIC DNA]</scope>
    <source>
        <strain evidence="2">Crithidia deanei Carvalho (ATCC PRA-265)</strain>
    </source>
</reference>
<sequence length="261" mass="28584">MFRRISVKALASATAVRCYTPPADLAKLYDSNFDKEAFPTNIVPSDSVLFAKFLYKAAEPKKNFDAILKDFNTIAAAVPNLPVFWERTCRVEELKEFKGLSAPTVFTLQWMQSNGMLDLLPDVAEVYEAYVNAQTKRVSVKIYVAPGKAGDKTVVDAAKKAAEEAVKANKEFAGLTPNYKILVDRTIVDGFSLDVQGVFINKARGAASATATGATAETDFTTLPAVNLKKTVFEDNIQTEVLRKYLDSLALYDAEEAKTGV</sequence>
<dbReference type="SUPFAM" id="SSF47928">
    <property type="entry name" value="N-terminal domain of the delta subunit of the F1F0-ATP synthase"/>
    <property type="match status" value="1"/>
</dbReference>
<organism evidence="1 2">
    <name type="scientific">Angomonas deanei</name>
    <dbReference type="NCBI Taxonomy" id="59799"/>
    <lineage>
        <taxon>Eukaryota</taxon>
        <taxon>Discoba</taxon>
        <taxon>Euglenozoa</taxon>
        <taxon>Kinetoplastea</taxon>
        <taxon>Metakinetoplastina</taxon>
        <taxon>Trypanosomatida</taxon>
        <taxon>Trypanosomatidae</taxon>
        <taxon>Strigomonadinae</taxon>
        <taxon>Angomonas</taxon>
    </lineage>
</organism>
<dbReference type="InterPro" id="IPR026015">
    <property type="entry name" value="ATP_synth_OSCP/delta_N_sf"/>
</dbReference>
<dbReference type="AlphaFoldDB" id="S9V6E3"/>
<dbReference type="OrthoDB" id="275915at2759"/>
<evidence type="ECO:0000313" key="2">
    <source>
        <dbReference type="Proteomes" id="UP000515908"/>
    </source>
</evidence>
<accession>S9V6E3</accession>
<protein>
    <recommendedName>
        <fullName evidence="3">ATP synthase delta (OSCP) subunit</fullName>
    </recommendedName>
</protein>
<dbReference type="EMBL" id="LR877145">
    <property type="protein sequence ID" value="CAD2213307.1"/>
    <property type="molecule type" value="Genomic_DNA"/>
</dbReference>
<proteinExistence type="predicted"/>
<name>S9V6E3_9TRYP</name>
<dbReference type="VEuPathDB" id="TriTrypDB:ADEAN_000074800"/>
<keyword evidence="2" id="KW-1185">Reference proteome</keyword>
<evidence type="ECO:0000313" key="1">
    <source>
        <dbReference type="EMBL" id="CAD2213307.1"/>
    </source>
</evidence>
<evidence type="ECO:0008006" key="3">
    <source>
        <dbReference type="Google" id="ProtNLM"/>
    </source>
</evidence>
<gene>
    <name evidence="1" type="ORF">ADEAN_000074800</name>
</gene>